<proteinExistence type="predicted"/>
<dbReference type="Proteomes" id="UP000694232">
    <property type="component" value="Chromosome 2"/>
</dbReference>
<accession>A0A975U6P2</accession>
<gene>
    <name evidence="1" type="ORF">KNV97_03845</name>
</gene>
<evidence type="ECO:0000313" key="2">
    <source>
        <dbReference type="Proteomes" id="UP000694232"/>
    </source>
</evidence>
<dbReference type="RefSeq" id="WP_218561568.1">
    <property type="nucleotide sequence ID" value="NZ_CP076642.1"/>
</dbReference>
<sequence>MSGQIATAMEELSSTCQPHTDSIAAIHQATEQSQHSVADIENSIVNIKQDTARLTQLSATFSRH</sequence>
<dbReference type="KEGG" id="vos:KNV97_03845"/>
<name>A0A975U6P2_9VIBR</name>
<keyword evidence="2" id="KW-1185">Reference proteome</keyword>
<evidence type="ECO:0000313" key="1">
    <source>
        <dbReference type="EMBL" id="QXO15561.1"/>
    </source>
</evidence>
<protein>
    <recommendedName>
        <fullName evidence="3">Methyl-accepting chemotaxis protein</fullName>
    </recommendedName>
</protein>
<dbReference type="AlphaFoldDB" id="A0A975U6P2"/>
<organism evidence="1 2">
    <name type="scientific">Vibrio ostreae</name>
    <dbReference type="NCBI Taxonomy" id="2841925"/>
    <lineage>
        <taxon>Bacteria</taxon>
        <taxon>Pseudomonadati</taxon>
        <taxon>Pseudomonadota</taxon>
        <taxon>Gammaproteobacteria</taxon>
        <taxon>Vibrionales</taxon>
        <taxon>Vibrionaceae</taxon>
        <taxon>Vibrio</taxon>
    </lineage>
</organism>
<evidence type="ECO:0008006" key="3">
    <source>
        <dbReference type="Google" id="ProtNLM"/>
    </source>
</evidence>
<reference evidence="1" key="1">
    <citation type="submission" date="2021-06" db="EMBL/GenBank/DDBJ databases">
        <title>Vibrio nov. sp., novel gut bacterium isolated from Yellow Sea oyster.</title>
        <authorList>
            <person name="Muhammad N."/>
            <person name="Nguyen T.H."/>
            <person name="Lee Y.-J."/>
            <person name="Ko J."/>
            <person name="Kim S.-G."/>
        </authorList>
    </citation>
    <scope>NUCLEOTIDE SEQUENCE</scope>
    <source>
        <strain evidence="1">OG9-811</strain>
    </source>
</reference>
<dbReference type="EMBL" id="CP076642">
    <property type="protein sequence ID" value="QXO15561.1"/>
    <property type="molecule type" value="Genomic_DNA"/>
</dbReference>